<comment type="similarity">
    <text evidence="9">Belongs to the SecE/SEC61-gamma family.</text>
</comment>
<gene>
    <name evidence="9 10" type="primary">secE</name>
    <name evidence="10" type="ORF">COS99_04100</name>
</gene>
<dbReference type="Pfam" id="PF00584">
    <property type="entry name" value="SecE"/>
    <property type="match status" value="1"/>
</dbReference>
<evidence type="ECO:0000256" key="7">
    <source>
        <dbReference type="ARBA" id="ARBA00023010"/>
    </source>
</evidence>
<dbReference type="GO" id="GO:0006605">
    <property type="term" value="P:protein targeting"/>
    <property type="evidence" value="ECO:0007669"/>
    <property type="project" value="UniProtKB-UniRule"/>
</dbReference>
<dbReference type="InterPro" id="IPR038379">
    <property type="entry name" value="SecE_sf"/>
</dbReference>
<dbReference type="InterPro" id="IPR005807">
    <property type="entry name" value="SecE_bac"/>
</dbReference>
<dbReference type="PANTHER" id="PTHR33910">
    <property type="entry name" value="PROTEIN TRANSLOCASE SUBUNIT SECE"/>
    <property type="match status" value="1"/>
</dbReference>
<evidence type="ECO:0000313" key="10">
    <source>
        <dbReference type="EMBL" id="PIU41697.1"/>
    </source>
</evidence>
<dbReference type="GO" id="GO:0005886">
    <property type="term" value="C:plasma membrane"/>
    <property type="evidence" value="ECO:0007669"/>
    <property type="project" value="UniProtKB-SubCell"/>
</dbReference>
<keyword evidence="4 9" id="KW-0812">Transmembrane</keyword>
<dbReference type="EMBL" id="PEWV01000038">
    <property type="protein sequence ID" value="PIU41697.1"/>
    <property type="molecule type" value="Genomic_DNA"/>
</dbReference>
<reference evidence="10 11" key="1">
    <citation type="submission" date="2017-09" db="EMBL/GenBank/DDBJ databases">
        <title>Depth-based differentiation of microbial function through sediment-hosted aquifers and enrichment of novel symbionts in the deep terrestrial subsurface.</title>
        <authorList>
            <person name="Probst A.J."/>
            <person name="Ladd B."/>
            <person name="Jarett J.K."/>
            <person name="Geller-Mcgrath D.E."/>
            <person name="Sieber C.M."/>
            <person name="Emerson J.B."/>
            <person name="Anantharaman K."/>
            <person name="Thomas B.C."/>
            <person name="Malmstrom R."/>
            <person name="Stieglmeier M."/>
            <person name="Klingl A."/>
            <person name="Woyke T."/>
            <person name="Ryan C.M."/>
            <person name="Banfield J.F."/>
        </authorList>
    </citation>
    <scope>NUCLEOTIDE SEQUENCE [LARGE SCALE GENOMIC DNA]</scope>
    <source>
        <strain evidence="10">CG07_land_8_20_14_0_80_42_15</strain>
    </source>
</reference>
<dbReference type="InterPro" id="IPR001901">
    <property type="entry name" value="Translocase_SecE/Sec61-g"/>
</dbReference>
<keyword evidence="2 9" id="KW-0813">Transport</keyword>
<dbReference type="PANTHER" id="PTHR33910:SF1">
    <property type="entry name" value="PROTEIN TRANSLOCASE SUBUNIT SECE"/>
    <property type="match status" value="1"/>
</dbReference>
<dbReference type="GO" id="GO:0065002">
    <property type="term" value="P:intracellular protein transmembrane transport"/>
    <property type="evidence" value="ECO:0007669"/>
    <property type="project" value="UniProtKB-UniRule"/>
</dbReference>
<comment type="caution">
    <text evidence="10">The sequence shown here is derived from an EMBL/GenBank/DDBJ whole genome shotgun (WGS) entry which is preliminary data.</text>
</comment>
<comment type="subcellular location">
    <subcellularLocation>
        <location evidence="9">Cell membrane</location>
        <topology evidence="9">Single-pass membrane protein</topology>
    </subcellularLocation>
    <subcellularLocation>
        <location evidence="1">Membrane</location>
    </subcellularLocation>
</comment>
<keyword evidence="5 9" id="KW-0653">Protein transport</keyword>
<dbReference type="NCBIfam" id="TIGR00964">
    <property type="entry name" value="secE_bact"/>
    <property type="match status" value="1"/>
</dbReference>
<feature type="transmembrane region" description="Helical" evidence="9">
    <location>
        <begin position="33"/>
        <end position="60"/>
    </location>
</feature>
<proteinExistence type="inferred from homology"/>
<keyword evidence="6 9" id="KW-1133">Transmembrane helix</keyword>
<keyword evidence="7 9" id="KW-0811">Translocation</keyword>
<organism evidence="10 11">
    <name type="scientific">Candidatus Aquitaenariimonas noxiae</name>
    <dbReference type="NCBI Taxonomy" id="1974741"/>
    <lineage>
        <taxon>Bacteria</taxon>
        <taxon>Pseudomonadati</taxon>
        <taxon>Candidatus Omnitrophota</taxon>
        <taxon>Candidatus Aquitaenariimonas</taxon>
    </lineage>
</organism>
<evidence type="ECO:0000256" key="5">
    <source>
        <dbReference type="ARBA" id="ARBA00022927"/>
    </source>
</evidence>
<dbReference type="Gene3D" id="1.20.5.1030">
    <property type="entry name" value="Preprotein translocase secy subunit"/>
    <property type="match status" value="1"/>
</dbReference>
<dbReference type="GO" id="GO:0043952">
    <property type="term" value="P:protein transport by the Sec complex"/>
    <property type="evidence" value="ECO:0007669"/>
    <property type="project" value="UniProtKB-UniRule"/>
</dbReference>
<evidence type="ECO:0000256" key="9">
    <source>
        <dbReference type="HAMAP-Rule" id="MF_00422"/>
    </source>
</evidence>
<evidence type="ECO:0000256" key="8">
    <source>
        <dbReference type="ARBA" id="ARBA00023136"/>
    </source>
</evidence>
<evidence type="ECO:0000256" key="2">
    <source>
        <dbReference type="ARBA" id="ARBA00022448"/>
    </source>
</evidence>
<evidence type="ECO:0000256" key="3">
    <source>
        <dbReference type="ARBA" id="ARBA00022475"/>
    </source>
</evidence>
<comment type="subunit">
    <text evidence="9">Component of the Sec protein translocase complex. Heterotrimer consisting of SecY, SecE and SecG subunits. The heterotrimers can form oligomers, although 1 heterotrimer is thought to be able to translocate proteins. Interacts with the ribosome. Interacts with SecDF, and other proteins may be involved. Interacts with SecA.</text>
</comment>
<sequence length="61" mass="6792">MPNKFAGFFKDVKVEMTKVSWPTRNELTGSTSVVIIAVILLAILIGLWDFVLSSLVNVLIR</sequence>
<dbReference type="HAMAP" id="MF_00422">
    <property type="entry name" value="SecE"/>
    <property type="match status" value="1"/>
</dbReference>
<name>A0A2J0L598_9BACT</name>
<dbReference type="GO" id="GO:0009306">
    <property type="term" value="P:protein secretion"/>
    <property type="evidence" value="ECO:0007669"/>
    <property type="project" value="UniProtKB-UniRule"/>
</dbReference>
<keyword evidence="3 9" id="KW-1003">Cell membrane</keyword>
<protein>
    <recommendedName>
        <fullName evidence="9">Protein translocase subunit SecE</fullName>
    </recommendedName>
</protein>
<dbReference type="GO" id="GO:0008320">
    <property type="term" value="F:protein transmembrane transporter activity"/>
    <property type="evidence" value="ECO:0007669"/>
    <property type="project" value="UniProtKB-UniRule"/>
</dbReference>
<dbReference type="AlphaFoldDB" id="A0A2J0L598"/>
<dbReference type="PROSITE" id="PS01067">
    <property type="entry name" value="SECE_SEC61G"/>
    <property type="match status" value="1"/>
</dbReference>
<evidence type="ECO:0000256" key="1">
    <source>
        <dbReference type="ARBA" id="ARBA00004370"/>
    </source>
</evidence>
<dbReference type="Proteomes" id="UP000230052">
    <property type="component" value="Unassembled WGS sequence"/>
</dbReference>
<comment type="function">
    <text evidence="9">Essential subunit of the Sec protein translocation channel SecYEG. Clamps together the 2 halves of SecY. May contact the channel plug during translocation.</text>
</comment>
<evidence type="ECO:0000313" key="11">
    <source>
        <dbReference type="Proteomes" id="UP000230052"/>
    </source>
</evidence>
<accession>A0A2J0L598</accession>
<evidence type="ECO:0000256" key="4">
    <source>
        <dbReference type="ARBA" id="ARBA00022692"/>
    </source>
</evidence>
<evidence type="ECO:0000256" key="6">
    <source>
        <dbReference type="ARBA" id="ARBA00022989"/>
    </source>
</evidence>
<keyword evidence="8 9" id="KW-0472">Membrane</keyword>